<comment type="caution">
    <text evidence="1">The sequence shown here is derived from an EMBL/GenBank/DDBJ whole genome shotgun (WGS) entry which is preliminary data.</text>
</comment>
<evidence type="ECO:0000313" key="2">
    <source>
        <dbReference type="Proteomes" id="UP000028824"/>
    </source>
</evidence>
<accession>A0A086XQT0</accession>
<dbReference type="OrthoDB" id="564699at2"/>
<reference evidence="1 2" key="1">
    <citation type="submission" date="2014-03" db="EMBL/GenBank/DDBJ databases">
        <title>Genome of Paenirhodobacter enshiensis DW2-9.</title>
        <authorList>
            <person name="Wang D."/>
            <person name="Wang G."/>
        </authorList>
    </citation>
    <scope>NUCLEOTIDE SEQUENCE [LARGE SCALE GENOMIC DNA]</scope>
    <source>
        <strain evidence="1 2">DW2-9</strain>
    </source>
</reference>
<evidence type="ECO:0008006" key="3">
    <source>
        <dbReference type="Google" id="ProtNLM"/>
    </source>
</evidence>
<protein>
    <recommendedName>
        <fullName evidence="3">DUF2793 domain-containing protein</fullName>
    </recommendedName>
</protein>
<proteinExistence type="predicted"/>
<evidence type="ECO:0000313" key="1">
    <source>
        <dbReference type="EMBL" id="KFI24380.1"/>
    </source>
</evidence>
<dbReference type="Proteomes" id="UP000028824">
    <property type="component" value="Unassembled WGS sequence"/>
</dbReference>
<dbReference type="Pfam" id="PF10983">
    <property type="entry name" value="DUF2793"/>
    <property type="match status" value="1"/>
</dbReference>
<name>A0A086XQT0_9RHOB</name>
<dbReference type="RefSeq" id="WP_036640032.1">
    <property type="nucleotide sequence ID" value="NZ_JFZB01000050.1"/>
</dbReference>
<dbReference type="eggNOG" id="ENOG502Z9IR">
    <property type="taxonomic scope" value="Bacteria"/>
</dbReference>
<keyword evidence="2" id="KW-1185">Reference proteome</keyword>
<gene>
    <name evidence="1" type="ORF">CG50_10435</name>
</gene>
<dbReference type="STRING" id="1105367.CG50_10435"/>
<sequence length="627" mass="63639">MADTPNIRLTFLEANQAQKHITVNEAFRALDALVQPAVESSGLNTPPGSPVDGARYVVGAAPTGAWAGQALAIAAWQDGAWAFYPPAEGWSVWDRTTDAALTFLGGVWVRQAGLPFPDNLFRLADDADPTRLAAFDLSGLSAGTTRTFTLPNLSATLAHLGNAAQTFAGATTFSNASVTIGTATTTATYGIGTGGTTTGVTKTVNLGTGGAAGSTTVINLGSTIAGALGSTIINTPTITFAASVTAIGAAAANITALGLGLGGASPDASNRLSVNAAATLLNNAGGSHEATINKAAVGNDASLALKTGFSARALFGLLGTDDVTLKVSPNGSAFFDAFVIDRATGRAEFPAPIVIPGLSAVPASPPAGRLALYGRQRAGAPWLEVVRPSGRDFPLQPHMGLNRIGAWAPVSATTIAAQGIALTSVGTVSHPALAAGTLLSSSRRWRLTSAAVVDSVCDQRSAVTACWRGNAVGLGGFTLVARISLTTLQVTGMGFFGLLSSVAALAVTTTLSTLVEAIGLGFQRGTHTNWQLVSNDATGAPTLVDLGAGFPVATAGLITWTIWCPAAGSSIWLRAVNELTGAVFEQEVTTDLPQAATFLAPRLFLNNGATAAAVAFECTGLYLETDF</sequence>
<organism evidence="1 2">
    <name type="scientific">Paenirhodobacter enshiensis</name>
    <dbReference type="NCBI Taxonomy" id="1105367"/>
    <lineage>
        <taxon>Bacteria</taxon>
        <taxon>Pseudomonadati</taxon>
        <taxon>Pseudomonadota</taxon>
        <taxon>Alphaproteobacteria</taxon>
        <taxon>Rhodobacterales</taxon>
        <taxon>Rhodobacter group</taxon>
        <taxon>Paenirhodobacter</taxon>
    </lineage>
</organism>
<dbReference type="EMBL" id="JFZB01000050">
    <property type="protein sequence ID" value="KFI24380.1"/>
    <property type="molecule type" value="Genomic_DNA"/>
</dbReference>
<dbReference type="AlphaFoldDB" id="A0A086XQT0"/>
<dbReference type="InterPro" id="IPR021251">
    <property type="entry name" value="DUF2793"/>
</dbReference>